<evidence type="ECO:0000256" key="1">
    <source>
        <dbReference type="SAM" id="Phobius"/>
    </source>
</evidence>
<evidence type="ECO:0000313" key="3">
    <source>
        <dbReference type="EMBL" id="GLD30434.1"/>
    </source>
</evidence>
<dbReference type="EMBL" id="BRZI01000013">
    <property type="protein sequence ID" value="GLD30434.1"/>
    <property type="molecule type" value="Genomic_DNA"/>
</dbReference>
<organism evidence="3 4">
    <name type="scientific">Mycobacterium kiyosense</name>
    <dbReference type="NCBI Taxonomy" id="2871094"/>
    <lineage>
        <taxon>Bacteria</taxon>
        <taxon>Bacillati</taxon>
        <taxon>Actinomycetota</taxon>
        <taxon>Actinomycetes</taxon>
        <taxon>Mycobacteriales</taxon>
        <taxon>Mycobacteriaceae</taxon>
        <taxon>Mycobacterium</taxon>
    </lineage>
</organism>
<protein>
    <submittedName>
        <fullName evidence="3">Uncharacterized protein</fullName>
    </submittedName>
</protein>
<dbReference type="Proteomes" id="UP001064782">
    <property type="component" value="Unassembled WGS sequence"/>
</dbReference>
<reference evidence="3" key="1">
    <citation type="submission" date="2022-08" db="EMBL/GenBank/DDBJ databases">
        <title>Mycobacterium kiyosense sp. nov., scotochromogenic slow-glowing species isolated from respiratory specimens.</title>
        <authorList>
            <person name="Fukano H."/>
            <person name="Kazumi Y."/>
            <person name="Sakagami N."/>
            <person name="Ato M."/>
            <person name="Mitarai S."/>
            <person name="Hoshino Y."/>
        </authorList>
    </citation>
    <scope>NUCLEOTIDE SEQUENCE</scope>
    <source>
        <strain evidence="3">1413</strain>
        <strain evidence="2">SRL2020-028</strain>
    </source>
</reference>
<keyword evidence="1" id="KW-0472">Membrane</keyword>
<feature type="transmembrane region" description="Helical" evidence="1">
    <location>
        <begin position="398"/>
        <end position="417"/>
    </location>
</feature>
<feature type="transmembrane region" description="Helical" evidence="1">
    <location>
        <begin position="118"/>
        <end position="136"/>
    </location>
</feature>
<keyword evidence="4" id="KW-1185">Reference proteome</keyword>
<dbReference type="Proteomes" id="UP001165663">
    <property type="component" value="Unassembled WGS sequence"/>
</dbReference>
<sequence>MAAATSFVLTQYFSKDVITSLFYLRDDCRDDMVKGVGRHCFTDYADLVALMQQPDPWHHYFVSSTGVYSAAALMPFRLFALLGSWLGVPQLVLFGYLIALTMAVLTPAFWAARGARGLERLVIFVACGAAAIPALVDVDRGNSTGFVVPIMLVFLIALCRQRWGVVAVMVILAALVKPQFALLGVALLAARQWRLGGIAAVGGILSNLAAYLLLTPHDFPRTIVQTVDNMRGHNSGNLNQSLLLVSYNVSFGRGLLLIPDAIKNGAGDLHVGYLSGARSLIGYGVLVLIVGCLFALGRRVPPVMVGIALLATASLSPPLVYHYYLVFVLPVAALLIRDPDGPPGSGIFDRLATIEDGRRAVGICVSLAAALSIAQTPLPFSPIISAWTGRLDLVETTAALAPLLWLLACAAIVVSYARKPWSKSREDVSIPVSSQPVTANAS</sequence>
<feature type="transmembrane region" description="Helical" evidence="1">
    <location>
        <begin position="166"/>
        <end position="189"/>
    </location>
</feature>
<evidence type="ECO:0000313" key="4">
    <source>
        <dbReference type="Proteomes" id="UP001064782"/>
    </source>
</evidence>
<feature type="transmembrane region" description="Helical" evidence="1">
    <location>
        <begin position="357"/>
        <end position="378"/>
    </location>
</feature>
<keyword evidence="1" id="KW-1133">Transmembrane helix</keyword>
<keyword evidence="1" id="KW-0812">Transmembrane</keyword>
<feature type="transmembrane region" description="Helical" evidence="1">
    <location>
        <begin position="91"/>
        <end position="111"/>
    </location>
</feature>
<gene>
    <name evidence="3" type="ORF">Mkiyose1413_23170</name>
    <name evidence="2" type="ORF">SRL2020028_22760</name>
</gene>
<feature type="transmembrane region" description="Helical" evidence="1">
    <location>
        <begin position="280"/>
        <end position="300"/>
    </location>
</feature>
<feature type="transmembrane region" description="Helical" evidence="1">
    <location>
        <begin position="142"/>
        <end position="159"/>
    </location>
</feature>
<proteinExistence type="predicted"/>
<feature type="transmembrane region" description="Helical" evidence="1">
    <location>
        <begin position="60"/>
        <end position="85"/>
    </location>
</feature>
<dbReference type="EMBL" id="BRXE01000019">
    <property type="protein sequence ID" value="GLB83020.1"/>
    <property type="molecule type" value="Genomic_DNA"/>
</dbReference>
<comment type="caution">
    <text evidence="3">The sequence shown here is derived from an EMBL/GenBank/DDBJ whole genome shotgun (WGS) entry which is preliminary data.</text>
</comment>
<feature type="transmembrane region" description="Helical" evidence="1">
    <location>
        <begin position="195"/>
        <end position="214"/>
    </location>
</feature>
<name>A0A9P3UX88_9MYCO</name>
<accession>A0A9P3UX88</accession>
<evidence type="ECO:0000313" key="2">
    <source>
        <dbReference type="EMBL" id="GLB83020.1"/>
    </source>
</evidence>
<dbReference type="AlphaFoldDB" id="A0A9P3UX88"/>